<keyword evidence="2 6" id="KW-0645">Protease</keyword>
<dbReference type="EC" id="3.4.21.-" evidence="6"/>
<reference evidence="8 9" key="1">
    <citation type="submission" date="2018-01" db="EMBL/GenBank/DDBJ databases">
        <title>Complete genome sequence of Bacteriovorax stolpii DSM12778.</title>
        <authorList>
            <person name="Tang B."/>
            <person name="Chang J."/>
        </authorList>
    </citation>
    <scope>NUCLEOTIDE SEQUENCE [LARGE SCALE GENOMIC DNA]</scope>
    <source>
        <strain evidence="8 9">DSM 12778</strain>
    </source>
</reference>
<evidence type="ECO:0000259" key="7">
    <source>
        <dbReference type="PROSITE" id="PS50240"/>
    </source>
</evidence>
<comment type="similarity">
    <text evidence="1 6">Belongs to the peptidase S1B family.</text>
</comment>
<dbReference type="PANTHER" id="PTHR15462:SF8">
    <property type="entry name" value="SERINE PROTEASE"/>
    <property type="match status" value="1"/>
</dbReference>
<dbReference type="InterPro" id="IPR008256">
    <property type="entry name" value="Peptidase_S1B"/>
</dbReference>
<sequence length="260" mass="28854">MLMTILLAFYLVPGSAQEMGAPAMDIKNIHGKYARTQVLSLADFRNKVIGLIYDEKTKATCTGVLIGPRHVLTAAHCVYNFKTKEWSEGLLFTAGKLSKNDPGLGSSTYQRFFIQKEYIETMKEEFDFALVELEENLGDKIGWAGFRSLTKEEMVEGKTAPITFAGYPGDKEFGTQWSVTCPGVVAGNLLSYFCDSYGGMSGSALFRQNDSQNYVIGVHTFGGPEKNGGVYINSKNYTLINAWKNFDRYSDNTVVHSFAK</sequence>
<dbReference type="GO" id="GO:0004252">
    <property type="term" value="F:serine-type endopeptidase activity"/>
    <property type="evidence" value="ECO:0007669"/>
    <property type="project" value="InterPro"/>
</dbReference>
<evidence type="ECO:0000313" key="8">
    <source>
        <dbReference type="EMBL" id="AUN97888.1"/>
    </source>
</evidence>
<evidence type="ECO:0000256" key="3">
    <source>
        <dbReference type="ARBA" id="ARBA00022729"/>
    </source>
</evidence>
<evidence type="ECO:0000256" key="5">
    <source>
        <dbReference type="ARBA" id="ARBA00022825"/>
    </source>
</evidence>
<evidence type="ECO:0000256" key="1">
    <source>
        <dbReference type="ARBA" id="ARBA00008764"/>
    </source>
</evidence>
<keyword evidence="5 6" id="KW-0720">Serine protease</keyword>
<evidence type="ECO:0000313" key="9">
    <source>
        <dbReference type="Proteomes" id="UP000235584"/>
    </source>
</evidence>
<organism evidence="8 9">
    <name type="scientific">Bacteriovorax stolpii</name>
    <name type="common">Bdellovibrio stolpii</name>
    <dbReference type="NCBI Taxonomy" id="960"/>
    <lineage>
        <taxon>Bacteria</taxon>
        <taxon>Pseudomonadati</taxon>
        <taxon>Bdellovibrionota</taxon>
        <taxon>Bacteriovoracia</taxon>
        <taxon>Bacteriovoracales</taxon>
        <taxon>Bacteriovoracaceae</taxon>
        <taxon>Bacteriovorax</taxon>
    </lineage>
</organism>
<dbReference type="Gene3D" id="2.40.10.10">
    <property type="entry name" value="Trypsin-like serine proteases"/>
    <property type="match status" value="2"/>
</dbReference>
<evidence type="ECO:0000256" key="4">
    <source>
        <dbReference type="ARBA" id="ARBA00022801"/>
    </source>
</evidence>
<gene>
    <name evidence="8" type="ORF">C0V70_07160</name>
</gene>
<protein>
    <recommendedName>
        <fullName evidence="6">Serine protease</fullName>
        <ecNumber evidence="6">3.4.21.-</ecNumber>
    </recommendedName>
</protein>
<dbReference type="PANTHER" id="PTHR15462">
    <property type="entry name" value="SERINE PROTEASE"/>
    <property type="match status" value="1"/>
</dbReference>
<dbReference type="GO" id="GO:0006508">
    <property type="term" value="P:proteolysis"/>
    <property type="evidence" value="ECO:0007669"/>
    <property type="project" value="UniProtKB-KW"/>
</dbReference>
<proteinExistence type="inferred from homology"/>
<keyword evidence="4 6" id="KW-0378">Hydrolase</keyword>
<evidence type="ECO:0000256" key="2">
    <source>
        <dbReference type="ARBA" id="ARBA00022670"/>
    </source>
</evidence>
<dbReference type="Proteomes" id="UP000235584">
    <property type="component" value="Chromosome"/>
</dbReference>
<dbReference type="KEGG" id="bsto:C0V70_07160"/>
<dbReference type="OrthoDB" id="5289745at2"/>
<name>A0A2K9NQV6_BACTC</name>
<dbReference type="PROSITE" id="PS50240">
    <property type="entry name" value="TRYPSIN_DOM"/>
    <property type="match status" value="1"/>
</dbReference>
<dbReference type="RefSeq" id="WP_102243181.1">
    <property type="nucleotide sequence ID" value="NZ_CP025704.1"/>
</dbReference>
<feature type="domain" description="Peptidase S1" evidence="7">
    <location>
        <begin position="11"/>
        <end position="255"/>
    </location>
</feature>
<dbReference type="SMART" id="SM00020">
    <property type="entry name" value="Tryp_SPc"/>
    <property type="match status" value="1"/>
</dbReference>
<keyword evidence="3" id="KW-0732">Signal</keyword>
<dbReference type="EMBL" id="CP025704">
    <property type="protein sequence ID" value="AUN97888.1"/>
    <property type="molecule type" value="Genomic_DNA"/>
</dbReference>
<dbReference type="Pfam" id="PF00089">
    <property type="entry name" value="Trypsin"/>
    <property type="match status" value="1"/>
</dbReference>
<evidence type="ECO:0000256" key="6">
    <source>
        <dbReference type="RuleBase" id="RU004296"/>
    </source>
</evidence>
<dbReference type="InterPro" id="IPR018114">
    <property type="entry name" value="TRYPSIN_HIS"/>
</dbReference>
<accession>A0A2K9NQV6</accession>
<dbReference type="InterPro" id="IPR043504">
    <property type="entry name" value="Peptidase_S1_PA_chymotrypsin"/>
</dbReference>
<dbReference type="SUPFAM" id="SSF50494">
    <property type="entry name" value="Trypsin-like serine proteases"/>
    <property type="match status" value="1"/>
</dbReference>
<dbReference type="PRINTS" id="PR00839">
    <property type="entry name" value="V8PROTEASE"/>
</dbReference>
<dbReference type="PROSITE" id="PS00134">
    <property type="entry name" value="TRYPSIN_HIS"/>
    <property type="match status" value="1"/>
</dbReference>
<dbReference type="InterPro" id="IPR009003">
    <property type="entry name" value="Peptidase_S1_PA"/>
</dbReference>
<keyword evidence="9" id="KW-1185">Reference proteome</keyword>
<dbReference type="AlphaFoldDB" id="A0A2K9NQV6"/>
<dbReference type="InterPro" id="IPR050966">
    <property type="entry name" value="Glutamyl_endopeptidase"/>
</dbReference>
<dbReference type="InterPro" id="IPR001254">
    <property type="entry name" value="Trypsin_dom"/>
</dbReference>